<proteinExistence type="predicted"/>
<accession>A0AAR5Q1M7</accession>
<evidence type="ECO:0000313" key="2">
    <source>
        <dbReference type="EnsemblMetazoa" id="XP_019767143.1"/>
    </source>
</evidence>
<feature type="compositionally biased region" description="Basic residues" evidence="1">
    <location>
        <begin position="64"/>
        <end position="85"/>
    </location>
</feature>
<dbReference type="Proteomes" id="UP000019118">
    <property type="component" value="Unassembled WGS sequence"/>
</dbReference>
<sequence length="222" mass="25815">MGKYSSDSDNDRRSNKSLKNRSRYRTSSSDSSDSRKNRRSAKKSHRRSRSKERYSRSGSYTSKSRSHRAGRSRDRYRSRRSRSKSYIKEYTSKPKRSSSSSSSSSDRSRTKKRPEKSKPNNKPKPVVVDDDDDCVIVDSETIQQINEDKFVPKAFSSDKPVKSNIVIDLNKQTIKVPEVNRVEPDSIFHHALFASPEVRLEKWIKELCSYRQKALQQGWKNE</sequence>
<dbReference type="EnsemblMetazoa" id="XM_019911584.1">
    <property type="protein sequence ID" value="XP_019767143.1"/>
    <property type="gene ID" value="LOC109542382"/>
</dbReference>
<protein>
    <submittedName>
        <fullName evidence="2">Uncharacterized protein</fullName>
    </submittedName>
</protein>
<keyword evidence="3" id="KW-1185">Reference proteome</keyword>
<feature type="compositionally biased region" description="Basic residues" evidence="1">
    <location>
        <begin position="15"/>
        <end position="24"/>
    </location>
</feature>
<dbReference type="AlphaFoldDB" id="A0AAR5Q1M7"/>
<feature type="region of interest" description="Disordered" evidence="1">
    <location>
        <begin position="1"/>
        <end position="132"/>
    </location>
</feature>
<reference evidence="2" key="2">
    <citation type="submission" date="2024-08" db="UniProtKB">
        <authorList>
            <consortium name="EnsemblMetazoa"/>
        </authorList>
    </citation>
    <scope>IDENTIFICATION</scope>
</reference>
<reference evidence="3" key="1">
    <citation type="journal article" date="2013" name="Genome Biol.">
        <title>Draft genome of the mountain pine beetle, Dendroctonus ponderosae Hopkins, a major forest pest.</title>
        <authorList>
            <person name="Keeling C.I."/>
            <person name="Yuen M.M."/>
            <person name="Liao N.Y."/>
            <person name="Docking T.R."/>
            <person name="Chan S.K."/>
            <person name="Taylor G.A."/>
            <person name="Palmquist D.L."/>
            <person name="Jackman S.D."/>
            <person name="Nguyen A."/>
            <person name="Li M."/>
            <person name="Henderson H."/>
            <person name="Janes J.K."/>
            <person name="Zhao Y."/>
            <person name="Pandoh P."/>
            <person name="Moore R."/>
            <person name="Sperling F.A."/>
            <person name="Huber D.P."/>
            <person name="Birol I."/>
            <person name="Jones S.J."/>
            <person name="Bohlmann J."/>
        </authorList>
    </citation>
    <scope>NUCLEOTIDE SEQUENCE</scope>
</reference>
<dbReference type="GeneID" id="109542382"/>
<organism evidence="2 3">
    <name type="scientific">Dendroctonus ponderosae</name>
    <name type="common">Mountain pine beetle</name>
    <dbReference type="NCBI Taxonomy" id="77166"/>
    <lineage>
        <taxon>Eukaryota</taxon>
        <taxon>Metazoa</taxon>
        <taxon>Ecdysozoa</taxon>
        <taxon>Arthropoda</taxon>
        <taxon>Hexapoda</taxon>
        <taxon>Insecta</taxon>
        <taxon>Pterygota</taxon>
        <taxon>Neoptera</taxon>
        <taxon>Endopterygota</taxon>
        <taxon>Coleoptera</taxon>
        <taxon>Polyphaga</taxon>
        <taxon>Cucujiformia</taxon>
        <taxon>Curculionidae</taxon>
        <taxon>Scolytinae</taxon>
        <taxon>Dendroctonus</taxon>
    </lineage>
</organism>
<evidence type="ECO:0000313" key="3">
    <source>
        <dbReference type="Proteomes" id="UP000019118"/>
    </source>
</evidence>
<evidence type="ECO:0000256" key="1">
    <source>
        <dbReference type="SAM" id="MobiDB-lite"/>
    </source>
</evidence>
<feature type="compositionally biased region" description="Basic residues" evidence="1">
    <location>
        <begin position="36"/>
        <end position="50"/>
    </location>
</feature>
<feature type="compositionally biased region" description="Basic residues" evidence="1">
    <location>
        <begin position="109"/>
        <end position="121"/>
    </location>
</feature>
<name>A0AAR5Q1M7_DENPD</name>